<comment type="caution">
    <text evidence="1">The sequence shown here is derived from an EMBL/GenBank/DDBJ whole genome shotgun (WGS) entry which is preliminary data.</text>
</comment>
<dbReference type="Gene3D" id="2.60.120.200">
    <property type="match status" value="1"/>
</dbReference>
<feature type="non-terminal residue" evidence="1">
    <location>
        <position position="547"/>
    </location>
</feature>
<sequence>MSEIILNPSGDSSLVLYLNFDDTANPWKDSSIYNHPMIPKGSVALAPVDKCKYQTCADFTGATGDYLETAQKFNLNNGIAISFWIKLTEGNNGYFQLGSGGNFKWCQESVYGLSCGFNTETNRVGTVGGDPLGRQIPLNTWTHYFIQYDETNYRIWKDGVLSRDRVEAFGNLNYSIGDIIQVGSGIYGINTHGYMDEFMVFNRSNFTNAEVNAIFDSRRLGTALGSDIYVDAIKYKLPYDFTIFPHPIKLQTMPIRVTFGNGGSSDVTNFPYDVTIEGTQVCSGILSLNSGQTAEVSCNFNPTEKKLYQGSVNINVADDNLNNNKQKIFIPFMDRPWFQFSLNEWNTVLKPYCQNPSYKVPYNACQWMSSFVAERFQSQWTGEDIDPRAKKARENAMGCMYKNYDNYADRCNIAKGMLQGFGNLADTNINSFSNVHSQSELGQLGITFDIMFPYLTEAEVTTLARQYHSLCQHVTDVVNIENDQEGIISGGNGFGFGSGMGQFCYTIIGLYEENPTLIQQLDQSYWGKSIVDLWMGRDLAFIRSRQN</sequence>
<evidence type="ECO:0000313" key="2">
    <source>
        <dbReference type="Proteomes" id="UP000033881"/>
    </source>
</evidence>
<dbReference type="SUPFAM" id="SSF49899">
    <property type="entry name" value="Concanavalin A-like lectins/glucanases"/>
    <property type="match status" value="1"/>
</dbReference>
<reference evidence="1 2" key="1">
    <citation type="journal article" date="2015" name="Nature">
        <title>rRNA introns, odd ribosomes, and small enigmatic genomes across a large radiation of phyla.</title>
        <authorList>
            <person name="Brown C.T."/>
            <person name="Hug L.A."/>
            <person name="Thomas B.C."/>
            <person name="Sharon I."/>
            <person name="Castelle C.J."/>
            <person name="Singh A."/>
            <person name="Wilkins M.J."/>
            <person name="Williams K.H."/>
            <person name="Banfield J.F."/>
        </authorList>
    </citation>
    <scope>NUCLEOTIDE SEQUENCE [LARGE SCALE GENOMIC DNA]</scope>
</reference>
<accession>A0A0G0M9I6</accession>
<dbReference type="Proteomes" id="UP000033881">
    <property type="component" value="Unassembled WGS sequence"/>
</dbReference>
<organism evidence="1 2">
    <name type="scientific">Candidatus Woesebacteria bacterium GW2011_GWB1_39_12</name>
    <dbReference type="NCBI Taxonomy" id="1618574"/>
    <lineage>
        <taxon>Bacteria</taxon>
        <taxon>Candidatus Woeseibacteriota</taxon>
    </lineage>
</organism>
<gene>
    <name evidence="1" type="ORF">UT24_C0021G0001</name>
</gene>
<dbReference type="EMBL" id="LBWB01000021">
    <property type="protein sequence ID" value="KKQ99912.1"/>
    <property type="molecule type" value="Genomic_DNA"/>
</dbReference>
<evidence type="ECO:0000313" key="1">
    <source>
        <dbReference type="EMBL" id="KKQ99912.1"/>
    </source>
</evidence>
<dbReference type="AlphaFoldDB" id="A0A0G0M9I6"/>
<name>A0A0G0M9I6_9BACT</name>
<proteinExistence type="predicted"/>
<dbReference type="InterPro" id="IPR013320">
    <property type="entry name" value="ConA-like_dom_sf"/>
</dbReference>
<protein>
    <recommendedName>
        <fullName evidence="3">LamG-like jellyroll fold domain-containing protein</fullName>
    </recommendedName>
</protein>
<evidence type="ECO:0008006" key="3">
    <source>
        <dbReference type="Google" id="ProtNLM"/>
    </source>
</evidence>
<dbReference type="Pfam" id="PF13385">
    <property type="entry name" value="Laminin_G_3"/>
    <property type="match status" value="1"/>
</dbReference>
<dbReference type="STRING" id="1618574.UT24_C0021G0001"/>
<dbReference type="InterPro" id="IPR013783">
    <property type="entry name" value="Ig-like_fold"/>
</dbReference>
<dbReference type="Gene3D" id="2.60.40.10">
    <property type="entry name" value="Immunoglobulins"/>
    <property type="match status" value="1"/>
</dbReference>